<proteinExistence type="predicted"/>
<evidence type="ECO:0008006" key="3">
    <source>
        <dbReference type="Google" id="ProtNLM"/>
    </source>
</evidence>
<dbReference type="AlphaFoldDB" id="A0A8K0K3L2"/>
<keyword evidence="2" id="KW-1185">Reference proteome</keyword>
<dbReference type="OrthoDB" id="8197297at2759"/>
<dbReference type="PANTHER" id="PTHR33273">
    <property type="entry name" value="DOMAIN-CONTAINING PROTEIN, PUTATIVE-RELATED"/>
    <property type="match status" value="1"/>
</dbReference>
<accession>A0A8K0K3L2</accession>
<reference evidence="1" key="2">
    <citation type="submission" date="2017-10" db="EMBL/GenBank/DDBJ databases">
        <title>Ladona fulva Genome sequencing and assembly.</title>
        <authorList>
            <person name="Murali S."/>
            <person name="Richards S."/>
            <person name="Bandaranaike D."/>
            <person name="Bellair M."/>
            <person name="Blankenburg K."/>
            <person name="Chao H."/>
            <person name="Dinh H."/>
            <person name="Doddapaneni H."/>
            <person name="Dugan-Rocha S."/>
            <person name="Elkadiri S."/>
            <person name="Gnanaolivu R."/>
            <person name="Hernandez B."/>
            <person name="Skinner E."/>
            <person name="Javaid M."/>
            <person name="Lee S."/>
            <person name="Li M."/>
            <person name="Ming W."/>
            <person name="Munidasa M."/>
            <person name="Muniz J."/>
            <person name="Nguyen L."/>
            <person name="Hughes D."/>
            <person name="Osuji N."/>
            <person name="Pu L.-L."/>
            <person name="Puazo M."/>
            <person name="Qu C."/>
            <person name="Quiroz J."/>
            <person name="Raj R."/>
            <person name="Weissenberger G."/>
            <person name="Xin Y."/>
            <person name="Zou X."/>
            <person name="Han Y."/>
            <person name="Worley K."/>
            <person name="Muzny D."/>
            <person name="Gibbs R."/>
        </authorList>
    </citation>
    <scope>NUCLEOTIDE SEQUENCE</scope>
    <source>
        <strain evidence="1">Sampled in the wild</strain>
    </source>
</reference>
<gene>
    <name evidence="1" type="ORF">J437_LFUL003337</name>
</gene>
<dbReference type="PANTHER" id="PTHR33273:SF2">
    <property type="entry name" value="ENDONUCLEASE_EXONUCLEASE_PHOSPHATASE DOMAIN-CONTAINING PROTEIN"/>
    <property type="match status" value="1"/>
</dbReference>
<dbReference type="EMBL" id="KZ308321">
    <property type="protein sequence ID" value="KAG8227348.1"/>
    <property type="molecule type" value="Genomic_DNA"/>
</dbReference>
<name>A0A8K0K3L2_LADFU</name>
<sequence>MDHFGRIESISPDFELDGLAILREFYTDEQWAALLRRRLVTTQHLDNPESIKNLNQMFHLRVSISNYIKPKQPVQCHKCQRISHTHNFCNMSANCVKCGGPHDTSNCKKSKEDDPKCYNCNLNHPSNYRGCQAFISAKQTNLHKN</sequence>
<dbReference type="Proteomes" id="UP000792457">
    <property type="component" value="Unassembled WGS sequence"/>
</dbReference>
<comment type="caution">
    <text evidence="1">The sequence shown here is derived from an EMBL/GenBank/DDBJ whole genome shotgun (WGS) entry which is preliminary data.</text>
</comment>
<protein>
    <recommendedName>
        <fullName evidence="3">Nucleic-acid-binding protein from transposon X-element</fullName>
    </recommendedName>
</protein>
<organism evidence="1 2">
    <name type="scientific">Ladona fulva</name>
    <name type="common">Scarce chaser dragonfly</name>
    <name type="synonym">Libellula fulva</name>
    <dbReference type="NCBI Taxonomy" id="123851"/>
    <lineage>
        <taxon>Eukaryota</taxon>
        <taxon>Metazoa</taxon>
        <taxon>Ecdysozoa</taxon>
        <taxon>Arthropoda</taxon>
        <taxon>Hexapoda</taxon>
        <taxon>Insecta</taxon>
        <taxon>Pterygota</taxon>
        <taxon>Palaeoptera</taxon>
        <taxon>Odonata</taxon>
        <taxon>Epiprocta</taxon>
        <taxon>Anisoptera</taxon>
        <taxon>Libelluloidea</taxon>
        <taxon>Libellulidae</taxon>
        <taxon>Ladona</taxon>
    </lineage>
</organism>
<reference evidence="1" key="1">
    <citation type="submission" date="2013-04" db="EMBL/GenBank/DDBJ databases">
        <authorList>
            <person name="Qu J."/>
            <person name="Murali S.C."/>
            <person name="Bandaranaike D."/>
            <person name="Bellair M."/>
            <person name="Blankenburg K."/>
            <person name="Chao H."/>
            <person name="Dinh H."/>
            <person name="Doddapaneni H."/>
            <person name="Downs B."/>
            <person name="Dugan-Rocha S."/>
            <person name="Elkadiri S."/>
            <person name="Gnanaolivu R.D."/>
            <person name="Hernandez B."/>
            <person name="Javaid M."/>
            <person name="Jayaseelan J.C."/>
            <person name="Lee S."/>
            <person name="Li M."/>
            <person name="Ming W."/>
            <person name="Munidasa M."/>
            <person name="Muniz J."/>
            <person name="Nguyen L."/>
            <person name="Ongeri F."/>
            <person name="Osuji N."/>
            <person name="Pu L.-L."/>
            <person name="Puazo M."/>
            <person name="Qu C."/>
            <person name="Quiroz J."/>
            <person name="Raj R."/>
            <person name="Weissenberger G."/>
            <person name="Xin Y."/>
            <person name="Zou X."/>
            <person name="Han Y."/>
            <person name="Richards S."/>
            <person name="Worley K."/>
            <person name="Muzny D."/>
            <person name="Gibbs R."/>
        </authorList>
    </citation>
    <scope>NUCLEOTIDE SEQUENCE</scope>
    <source>
        <strain evidence="1">Sampled in the wild</strain>
    </source>
</reference>
<evidence type="ECO:0000313" key="2">
    <source>
        <dbReference type="Proteomes" id="UP000792457"/>
    </source>
</evidence>
<evidence type="ECO:0000313" key="1">
    <source>
        <dbReference type="EMBL" id="KAG8227348.1"/>
    </source>
</evidence>